<dbReference type="AlphaFoldDB" id="A0AA50HLE2"/>
<name>A0AA50HLE2_9GAMM</name>
<evidence type="ECO:0000313" key="2">
    <source>
        <dbReference type="EMBL" id="WLS77362.1"/>
    </source>
</evidence>
<keyword evidence="3" id="KW-1185">Reference proteome</keyword>
<sequence>MAGQQVGEIYFEVSADVADLIQGAKQAQKAIDNLENTAKQSSKGFDTLEKGASSAGDAMSTLNGYSKSIDGSLNTLNTTVKAIARAMLEARSGTRGASSEFSRAESIIEGLGNQLAILEEAQQASARSAAILAAQLRAGSNATDEEKRTIADLTGRLYDMRNGTEVGAKSTKQWKGQMQQAGYQVQDFIVQVQGGQSALVAFSQQGSQLAGAFGPGGAVIGAVIALGTVVAGTLIASLNGGKNAMDSLADAADAMDKVITVSQSGIAALSNKYANLARVNAEVATLMRNQALLEYNQAIAKIPKAISDASASFISFGDKIVSSLGGGYASVKVFGDGLESLNITTNNYTDAIRQAYGAGQAFSATANSIGNTVGVLADKFGISQQQAYELAKQLSAINRNPSPEAIQALALRLQNMTSSSKDGQAQITTLVGTLVDLAREAANARFNVDSLKKSTDNLTDGQKGLIEQSERSLALSKLQGEARARLQAQYAAEDAGFSSDDPHTKQMQDDAAATYANTEAQRALKSETKKGATQAESAALKLAALKQQSKLAADSTQELTREQQLLRAEQSLGAGATDKQKQEAREYKAAALDAADAAKGVTKALKNIPEEAENKSYSDSVKNLKAALTANAITKKEYDKASEVAEREHQVNLAKIRADTAAGVTPLQEAQGAIDPVQALANENARKLALIQQFETEKGVITANGLALMNAQNTEYEQARIDAAWKIWENQNQTNQLLGGAIDSLQGGATNAITGLINGTQSLQESLANIGSTILNSVVGSLVEMGLQYVKSMIMGQAAAAAGQAMTMTQASIAAAAWAPAAMSASIATYGTAAAVGEAAYGQAMLSAQAMSIAGARKNGGPVSAGSMYQVGEGGMPEIYQASTGKQYMIPGDNGSVISNKDIGIGSGGGASISQTVQFNITTTGGIDDATMQKMAAMMKTVSLNTIKDQSTRPKGMIQPRK</sequence>
<evidence type="ECO:0000256" key="1">
    <source>
        <dbReference type="SAM" id="Coils"/>
    </source>
</evidence>
<gene>
    <name evidence="2" type="ORF">Q3V30_12785</name>
</gene>
<organism evidence="2 3">
    <name type="scientific">Erwinia pyri</name>
    <dbReference type="NCBI Taxonomy" id="3062598"/>
    <lineage>
        <taxon>Bacteria</taxon>
        <taxon>Pseudomonadati</taxon>
        <taxon>Pseudomonadota</taxon>
        <taxon>Gammaproteobacteria</taxon>
        <taxon>Enterobacterales</taxon>
        <taxon>Erwiniaceae</taxon>
        <taxon>Erwinia</taxon>
    </lineage>
</organism>
<feature type="coiled-coil region" evidence="1">
    <location>
        <begin position="17"/>
        <end position="44"/>
    </location>
</feature>
<evidence type="ECO:0000313" key="3">
    <source>
        <dbReference type="Proteomes" id="UP001228139"/>
    </source>
</evidence>
<dbReference type="KEGG" id="epi:Q3V30_12785"/>
<reference evidence="2 3" key="1">
    <citation type="submission" date="2023-07" db="EMBL/GenBank/DDBJ databases">
        <title>Pathogenic bacteria of pear tree diseases.</title>
        <authorList>
            <person name="Zhang Z."/>
            <person name="He L."/>
            <person name="Huang R."/>
        </authorList>
    </citation>
    <scope>NUCLEOTIDE SEQUENCE [LARGE SCALE GENOMIC DNA]</scope>
    <source>
        <strain evidence="2 3">DE2</strain>
    </source>
</reference>
<keyword evidence="1" id="KW-0175">Coiled coil</keyword>
<proteinExistence type="predicted"/>
<dbReference type="RefSeq" id="WP_306206201.1">
    <property type="nucleotide sequence ID" value="NZ_CP132353.1"/>
</dbReference>
<protein>
    <submittedName>
        <fullName evidence="2">Tail protein (Tape measure)</fullName>
    </submittedName>
</protein>
<dbReference type="Proteomes" id="UP001228139">
    <property type="component" value="Chromosome"/>
</dbReference>
<accession>A0AA50HLE2</accession>
<dbReference type="EMBL" id="CP132353">
    <property type="protein sequence ID" value="WLS77362.1"/>
    <property type="molecule type" value="Genomic_DNA"/>
</dbReference>